<dbReference type="AlphaFoldDB" id="A0A1G7Q0B1"/>
<protein>
    <recommendedName>
        <fullName evidence="4">Peptidase M23</fullName>
    </recommendedName>
</protein>
<dbReference type="EMBL" id="FMZW01000088">
    <property type="protein sequence ID" value="SDF91992.1"/>
    <property type="molecule type" value="Genomic_DNA"/>
</dbReference>
<organism evidence="2 3">
    <name type="scientific">Bradyrhizobium brasilense</name>
    <dbReference type="NCBI Taxonomy" id="1419277"/>
    <lineage>
        <taxon>Bacteria</taxon>
        <taxon>Pseudomonadati</taxon>
        <taxon>Pseudomonadota</taxon>
        <taxon>Alphaproteobacteria</taxon>
        <taxon>Hyphomicrobiales</taxon>
        <taxon>Nitrobacteraceae</taxon>
        <taxon>Bradyrhizobium</taxon>
    </lineage>
</organism>
<evidence type="ECO:0000313" key="2">
    <source>
        <dbReference type="EMBL" id="SDF91992.1"/>
    </source>
</evidence>
<dbReference type="Proteomes" id="UP000199245">
    <property type="component" value="Unassembled WGS sequence"/>
</dbReference>
<keyword evidence="1" id="KW-0732">Signal</keyword>
<gene>
    <name evidence="2" type="ORF">SAMN05216337_108813</name>
</gene>
<accession>A0A1G7Q0B1</accession>
<feature type="signal peptide" evidence="1">
    <location>
        <begin position="1"/>
        <end position="22"/>
    </location>
</feature>
<evidence type="ECO:0000313" key="3">
    <source>
        <dbReference type="Proteomes" id="UP000199245"/>
    </source>
</evidence>
<dbReference type="RefSeq" id="WP_092090472.1">
    <property type="nucleotide sequence ID" value="NZ_FMZW01000088.1"/>
</dbReference>
<evidence type="ECO:0000256" key="1">
    <source>
        <dbReference type="SAM" id="SignalP"/>
    </source>
</evidence>
<evidence type="ECO:0008006" key="4">
    <source>
        <dbReference type="Google" id="ProtNLM"/>
    </source>
</evidence>
<reference evidence="2 3" key="1">
    <citation type="submission" date="2016-10" db="EMBL/GenBank/DDBJ databases">
        <authorList>
            <person name="de Groot N.N."/>
        </authorList>
    </citation>
    <scope>NUCLEOTIDE SEQUENCE [LARGE SCALE GENOMIC DNA]</scope>
    <source>
        <strain evidence="2 3">R5</strain>
    </source>
</reference>
<proteinExistence type="predicted"/>
<dbReference type="Pfam" id="PF07485">
    <property type="entry name" value="DUF1529"/>
    <property type="match status" value="2"/>
</dbReference>
<name>A0A1G7Q0B1_9BRAD</name>
<sequence>MRNTISALIGVGACFLTSVAFAQNLDWQIFSEPFITTAHAQNIDWQKIDEILGRKAAVSDDVHRYGFARSDLAVTLDGVAIKPAFALGGWVAFKPAHGGVMAMGDLVLLETEINPVMAKMIAGGLEITAVHNHLLRASPATFYMHVAGHGDPAKIAATIRDALAESKTPLTSASPASPPPAIDLDTAQLDSLIGIKGQANGAIYQFTVKRLDPITEGGMLLTPVGAMGVATAINFQPTGGGKAAITGDFVLTDGEVNPVILALRTHGIEVTALHSHMLNEEPRLFFMHFWANDDAFKLAKGLRAALDKTASAKI</sequence>
<dbReference type="InterPro" id="IPR011094">
    <property type="entry name" value="Uncharacterised_LppY/LpqO"/>
</dbReference>
<feature type="chain" id="PRO_5011568904" description="Peptidase M23" evidence="1">
    <location>
        <begin position="23"/>
        <end position="314"/>
    </location>
</feature>